<feature type="domain" description="OmpA-like" evidence="6">
    <location>
        <begin position="530"/>
        <end position="650"/>
    </location>
</feature>
<sequence>MKVITKRKLFVVVSILLISNLTYSQKSKIKKANEEFDKYAFIDARKIYLKVVDAGYESAQVFKKLGDTYYFNSEYEEAVKWYKKLIEKYPKELEPEYFYRAAQTFKSIGEYHISKKLMGEFASRSATTRIAKNFMENYPALDSLVDFQSKIFEIKNITNKMSSSDFGPSFHNDKIVYASSSVNIEGDNKTHDWTGLPYLNLYEAEIDEEWQLINPKLLKGDINSPYHESSAVFTKDGMTMYFTRNNYIDGKEKKNQKKLITLKIYKATKKEDGTWGNVQELSFNDDSYSVAHPALNPDENRLYFSSNMKGTQGESDIWYVDIIGDFFYGTPVNLGPEINTEARETFPYISKNNNLYFSSDGHMGLGGLDIFVVSLQENGEFSEVTNLKQPLNTNMDDFGFILDEEKQIGYLSSNRDGGAGSISDDIYRVWEKCGDITIKGVVLDAVIENPVADSVVSLLDEDNNVVSQTTTNIDGYYEFLNLVDCSKQYAIRVENDDKEYEPSEQTITTPRGSHSLEVNIELTPPECAVNDLGCRLNLQPIYFNYGKYSIRSDAEIELAKILQAMKEYPHLEIHIESHTDSRSSSLFNLKLSEKRAWSTMQWLVNKGIDRSRLTSKGYGETQLLNSCSNGVDCSDMEHELNRRSVFIIKK</sequence>
<dbReference type="PROSITE" id="PS50005">
    <property type="entry name" value="TPR"/>
    <property type="match status" value="1"/>
</dbReference>
<dbReference type="InterPro" id="IPR006664">
    <property type="entry name" value="OMP_bac"/>
</dbReference>
<dbReference type="PANTHER" id="PTHR30329">
    <property type="entry name" value="STATOR ELEMENT OF FLAGELLAR MOTOR COMPLEX"/>
    <property type="match status" value="1"/>
</dbReference>
<keyword evidence="4" id="KW-0802">TPR repeat</keyword>
<reference evidence="7 8" key="1">
    <citation type="submission" date="2019-08" db="EMBL/GenBank/DDBJ databases">
        <title>Professor.</title>
        <authorList>
            <person name="Park J.S."/>
        </authorList>
    </citation>
    <scope>NUCLEOTIDE SEQUENCE [LARGE SCALE GENOMIC DNA]</scope>
    <source>
        <strain evidence="7 8">176CP5-101</strain>
    </source>
</reference>
<dbReference type="Pfam" id="PF00691">
    <property type="entry name" value="OmpA"/>
    <property type="match status" value="1"/>
</dbReference>
<dbReference type="SUPFAM" id="SSF49464">
    <property type="entry name" value="Carboxypeptidase regulatory domain-like"/>
    <property type="match status" value="1"/>
</dbReference>
<dbReference type="InterPro" id="IPR011659">
    <property type="entry name" value="WD40"/>
</dbReference>
<proteinExistence type="predicted"/>
<evidence type="ECO:0000313" key="8">
    <source>
        <dbReference type="Proteomes" id="UP000321456"/>
    </source>
</evidence>
<dbReference type="InterPro" id="IPR050330">
    <property type="entry name" value="Bact_OuterMem_StrucFunc"/>
</dbReference>
<evidence type="ECO:0000256" key="5">
    <source>
        <dbReference type="PROSITE-ProRule" id="PRU00473"/>
    </source>
</evidence>
<keyword evidence="3" id="KW-0998">Cell outer membrane</keyword>
<dbReference type="Pfam" id="PF07676">
    <property type="entry name" value="PD40"/>
    <property type="match status" value="2"/>
</dbReference>
<dbReference type="InterPro" id="IPR011990">
    <property type="entry name" value="TPR-like_helical_dom_sf"/>
</dbReference>
<dbReference type="Gene3D" id="2.120.10.30">
    <property type="entry name" value="TolB, C-terminal domain"/>
    <property type="match status" value="1"/>
</dbReference>
<dbReference type="EMBL" id="VRUR01000002">
    <property type="protein sequence ID" value="TXN35860.1"/>
    <property type="molecule type" value="Genomic_DNA"/>
</dbReference>
<dbReference type="PRINTS" id="PR01021">
    <property type="entry name" value="OMPADOMAIN"/>
</dbReference>
<dbReference type="InterPro" id="IPR008969">
    <property type="entry name" value="CarboxyPept-like_regulatory"/>
</dbReference>
<evidence type="ECO:0000256" key="3">
    <source>
        <dbReference type="ARBA" id="ARBA00023237"/>
    </source>
</evidence>
<protein>
    <submittedName>
        <fullName evidence="7">OmpA family protein</fullName>
    </submittedName>
</protein>
<dbReference type="Gene3D" id="1.25.40.10">
    <property type="entry name" value="Tetratricopeptide repeat domain"/>
    <property type="match status" value="1"/>
</dbReference>
<dbReference type="InterPro" id="IPR019734">
    <property type="entry name" value="TPR_rpt"/>
</dbReference>
<dbReference type="RefSeq" id="WP_147744632.1">
    <property type="nucleotide sequence ID" value="NZ_VRUR01000002.1"/>
</dbReference>
<comment type="subcellular location">
    <subcellularLocation>
        <location evidence="1">Cell outer membrane</location>
    </subcellularLocation>
</comment>
<evidence type="ECO:0000259" key="6">
    <source>
        <dbReference type="PROSITE" id="PS51123"/>
    </source>
</evidence>
<evidence type="ECO:0000256" key="1">
    <source>
        <dbReference type="ARBA" id="ARBA00004442"/>
    </source>
</evidence>
<dbReference type="Gene3D" id="3.30.1330.60">
    <property type="entry name" value="OmpA-like domain"/>
    <property type="match status" value="1"/>
</dbReference>
<dbReference type="PROSITE" id="PS51123">
    <property type="entry name" value="OMPA_2"/>
    <property type="match status" value="1"/>
</dbReference>
<dbReference type="SUPFAM" id="SSF103088">
    <property type="entry name" value="OmpA-like"/>
    <property type="match status" value="1"/>
</dbReference>
<evidence type="ECO:0000256" key="2">
    <source>
        <dbReference type="ARBA" id="ARBA00023136"/>
    </source>
</evidence>
<evidence type="ECO:0000313" key="7">
    <source>
        <dbReference type="EMBL" id="TXN35860.1"/>
    </source>
</evidence>
<dbReference type="InterPro" id="IPR006665">
    <property type="entry name" value="OmpA-like"/>
</dbReference>
<accession>A0A5C8V2R1</accession>
<dbReference type="SUPFAM" id="SSF82171">
    <property type="entry name" value="DPP6 N-terminal domain-like"/>
    <property type="match status" value="1"/>
</dbReference>
<keyword evidence="8" id="KW-1185">Reference proteome</keyword>
<dbReference type="AlphaFoldDB" id="A0A5C8V2R1"/>
<organism evidence="7 8">
    <name type="scientific">Flagellimonas hymeniacidonis</name>
    <dbReference type="NCBI Taxonomy" id="2603628"/>
    <lineage>
        <taxon>Bacteria</taxon>
        <taxon>Pseudomonadati</taxon>
        <taxon>Bacteroidota</taxon>
        <taxon>Flavobacteriia</taxon>
        <taxon>Flavobacteriales</taxon>
        <taxon>Flavobacteriaceae</taxon>
        <taxon>Flagellimonas</taxon>
    </lineage>
</organism>
<feature type="repeat" description="TPR" evidence="4">
    <location>
        <begin position="59"/>
        <end position="92"/>
    </location>
</feature>
<dbReference type="PANTHER" id="PTHR30329:SF21">
    <property type="entry name" value="LIPOPROTEIN YIAD-RELATED"/>
    <property type="match status" value="1"/>
</dbReference>
<dbReference type="InterPro" id="IPR011042">
    <property type="entry name" value="6-blade_b-propeller_TolB-like"/>
</dbReference>
<dbReference type="InterPro" id="IPR036737">
    <property type="entry name" value="OmpA-like_sf"/>
</dbReference>
<comment type="caution">
    <text evidence="7">The sequence shown here is derived from an EMBL/GenBank/DDBJ whole genome shotgun (WGS) entry which is preliminary data.</text>
</comment>
<dbReference type="Proteomes" id="UP000321456">
    <property type="component" value="Unassembled WGS sequence"/>
</dbReference>
<keyword evidence="2 5" id="KW-0472">Membrane</keyword>
<dbReference type="GO" id="GO:0009279">
    <property type="term" value="C:cell outer membrane"/>
    <property type="evidence" value="ECO:0007669"/>
    <property type="project" value="UniProtKB-SubCell"/>
</dbReference>
<dbReference type="Pfam" id="PF13620">
    <property type="entry name" value="CarboxypepD_reg"/>
    <property type="match status" value="1"/>
</dbReference>
<dbReference type="Gene3D" id="2.60.40.1120">
    <property type="entry name" value="Carboxypeptidase-like, regulatory domain"/>
    <property type="match status" value="1"/>
</dbReference>
<evidence type="ECO:0000256" key="4">
    <source>
        <dbReference type="PROSITE-ProRule" id="PRU00339"/>
    </source>
</evidence>
<dbReference type="CDD" id="cd07185">
    <property type="entry name" value="OmpA_C-like"/>
    <property type="match status" value="1"/>
</dbReference>
<gene>
    <name evidence="7" type="ORF">FVB32_14940</name>
</gene>
<dbReference type="SUPFAM" id="SSF48452">
    <property type="entry name" value="TPR-like"/>
    <property type="match status" value="1"/>
</dbReference>
<name>A0A5C8V2R1_9FLAO</name>